<gene>
    <name evidence="1" type="ORF">MNB_SV-15-814</name>
</gene>
<dbReference type="AlphaFoldDB" id="A0A1W1EJP9"/>
<protein>
    <submittedName>
        <fullName evidence="1">Uncharacterized protein</fullName>
    </submittedName>
</protein>
<proteinExistence type="predicted"/>
<reference evidence="1" key="1">
    <citation type="submission" date="2016-10" db="EMBL/GenBank/DDBJ databases">
        <authorList>
            <person name="de Groot N.N."/>
        </authorList>
    </citation>
    <scope>NUCLEOTIDE SEQUENCE</scope>
</reference>
<dbReference type="EMBL" id="FRYL01000027">
    <property type="protein sequence ID" value="SHO81095.1"/>
    <property type="molecule type" value="Genomic_DNA"/>
</dbReference>
<accession>A0A1W1EJP9</accession>
<organism evidence="1">
    <name type="scientific">hydrothermal vent metagenome</name>
    <dbReference type="NCBI Taxonomy" id="652676"/>
    <lineage>
        <taxon>unclassified sequences</taxon>
        <taxon>metagenomes</taxon>
        <taxon>ecological metagenomes</taxon>
    </lineage>
</organism>
<name>A0A1W1EJP9_9ZZZZ</name>
<sequence>MKFSRLFIIVWLFLFTISFAQARSYDLGYSHGCSTAKGHWKRNYNLYKHNYRYKRGWRAGKRYCKPHYTKKHHYSKKKQYQYNRESYDIRSYKRGNYNLGYKDGCRTARYRYTKNRYKFRNIRSYREGWRTGRRDCYE</sequence>
<evidence type="ECO:0000313" key="1">
    <source>
        <dbReference type="EMBL" id="SHO81095.1"/>
    </source>
</evidence>